<dbReference type="InterPro" id="IPR001646">
    <property type="entry name" value="5peptide_repeat"/>
</dbReference>
<dbReference type="InterPro" id="IPR051082">
    <property type="entry name" value="Pentapeptide-BTB/POZ_domain"/>
</dbReference>
<proteinExistence type="predicted"/>
<accession>A0A0F9VH44</accession>
<organism evidence="1">
    <name type="scientific">marine sediment metagenome</name>
    <dbReference type="NCBI Taxonomy" id="412755"/>
    <lineage>
        <taxon>unclassified sequences</taxon>
        <taxon>metagenomes</taxon>
        <taxon>ecological metagenomes</taxon>
    </lineage>
</organism>
<protein>
    <recommendedName>
        <fullName evidence="2">Pentapeptide repeat-containing protein</fullName>
    </recommendedName>
</protein>
<comment type="caution">
    <text evidence="1">The sequence shown here is derived from an EMBL/GenBank/DDBJ whole genome shotgun (WGS) entry which is preliminary data.</text>
</comment>
<gene>
    <name evidence="1" type="ORF">LCGC14_0406710</name>
</gene>
<dbReference type="Pfam" id="PF00805">
    <property type="entry name" value="Pentapeptide"/>
    <property type="match status" value="2"/>
</dbReference>
<dbReference type="PANTHER" id="PTHR14136:SF17">
    <property type="entry name" value="BTB_POZ DOMAIN-CONTAINING PROTEIN KCTD9"/>
    <property type="match status" value="1"/>
</dbReference>
<reference evidence="1" key="1">
    <citation type="journal article" date="2015" name="Nature">
        <title>Complex archaea that bridge the gap between prokaryotes and eukaryotes.</title>
        <authorList>
            <person name="Spang A."/>
            <person name="Saw J.H."/>
            <person name="Jorgensen S.L."/>
            <person name="Zaremba-Niedzwiedzka K."/>
            <person name="Martijn J."/>
            <person name="Lind A.E."/>
            <person name="van Eijk R."/>
            <person name="Schleper C."/>
            <person name="Guy L."/>
            <person name="Ettema T.J."/>
        </authorList>
    </citation>
    <scope>NUCLEOTIDE SEQUENCE</scope>
</reference>
<dbReference type="AlphaFoldDB" id="A0A0F9VH44"/>
<dbReference type="SUPFAM" id="SSF141571">
    <property type="entry name" value="Pentapeptide repeat-like"/>
    <property type="match status" value="1"/>
</dbReference>
<dbReference type="PANTHER" id="PTHR14136">
    <property type="entry name" value="BTB_POZ DOMAIN-CONTAINING PROTEIN KCTD9"/>
    <property type="match status" value="1"/>
</dbReference>
<evidence type="ECO:0008006" key="2">
    <source>
        <dbReference type="Google" id="ProtNLM"/>
    </source>
</evidence>
<dbReference type="Gene3D" id="2.160.20.80">
    <property type="entry name" value="E3 ubiquitin-protein ligase SopA"/>
    <property type="match status" value="1"/>
</dbReference>
<evidence type="ECO:0000313" key="1">
    <source>
        <dbReference type="EMBL" id="KKN72816.1"/>
    </source>
</evidence>
<dbReference type="EMBL" id="LAZR01000354">
    <property type="protein sequence ID" value="KKN72816.1"/>
    <property type="molecule type" value="Genomic_DNA"/>
</dbReference>
<name>A0A0F9VH44_9ZZZZ</name>
<sequence>MNKTETRERLVELGIDKDKVKKDFNLRGADLSGANLYGANLHGANLYGANLHGANLRGANLRGANLRGANLYGADLYGANLSGANLRGANLRGANLYGANLSGADLYGANLSGADLYGANLRGANPSGADLSGAKIILTLDDYLKTYKIKTTKEYIYLYKIVKDNYKSFFSSNPITYEVGKEYSVDKVDNNIFTECSYGLSVATEFWCRQQGSGRILQVKVHWKDIITIPINTNGKIRVRKLQVIKEIR</sequence>